<gene>
    <name evidence="1" type="ORF">O3P69_001036</name>
</gene>
<evidence type="ECO:0000313" key="1">
    <source>
        <dbReference type="EMBL" id="KAK8401630.1"/>
    </source>
</evidence>
<dbReference type="Proteomes" id="UP001487740">
    <property type="component" value="Unassembled WGS sequence"/>
</dbReference>
<reference evidence="1 2" key="1">
    <citation type="submission" date="2023-03" db="EMBL/GenBank/DDBJ databases">
        <title>High-quality genome of Scylla paramamosain provides insights in environmental adaptation.</title>
        <authorList>
            <person name="Zhang L."/>
        </authorList>
    </citation>
    <scope>NUCLEOTIDE SEQUENCE [LARGE SCALE GENOMIC DNA]</scope>
    <source>
        <strain evidence="1">LZ_2023a</strain>
        <tissue evidence="1">Muscle</tissue>
    </source>
</reference>
<evidence type="ECO:0000313" key="2">
    <source>
        <dbReference type="Proteomes" id="UP001487740"/>
    </source>
</evidence>
<comment type="caution">
    <text evidence="1">The sequence shown here is derived from an EMBL/GenBank/DDBJ whole genome shotgun (WGS) entry which is preliminary data.</text>
</comment>
<accession>A0AAW0UPH5</accession>
<sequence>MADPLTNYPLLQQILPEAYEYRICKFNVFGKEESLLLHNKYEVPSIKFEATIRLKIKTKAEAKLWIKDLERASAVTWRVDKTYPICGGKKTQNIYRIDMRCQHRTYSRSPSANKKASSKNTWCPAKMFLVVKRTHMASGKVSQSTDQYLQEFPTRVYLDFRHNHHLLSPESLRKRDVSDETVQKLTALYKAGHTPLTALEVIKQDLQAHYGDQYVFVSSDRSKCPDKQFCYRLYYKLFYPKSPKPTGKKMLLDLQNHLKPFCEKYASHCASIEKTEDENVIIAICTPTSKKQQNMMDNEENFRNNYTTLSVPQPIQPLDMEGYGNQLQLMDDFEPESEICNQAVRHCQESLKAVFDDLVTKIECNPDNFLKPINKFIQSYQNTKKNELLNALETFGQCSGIAMAVSRTLRQQVSGGEGGDAKEELTTIICPKKRKGNRQKVIQAQHLLQTPPQETNSDFDAELPALPTVTEDMASHELSHHEMSAVHDITGHSIPVMHDVSTHSPSHPAIHLHPAHLTICAEQQRRA</sequence>
<proteinExistence type="predicted"/>
<name>A0AAW0UPH5_SCYPA</name>
<dbReference type="PANTHER" id="PTHR35385">
    <property type="entry name" value="PROTEIN B, PUTATIVE-RELATED-RELATED"/>
    <property type="match status" value="1"/>
</dbReference>
<organism evidence="1 2">
    <name type="scientific">Scylla paramamosain</name>
    <name type="common">Mud crab</name>
    <dbReference type="NCBI Taxonomy" id="85552"/>
    <lineage>
        <taxon>Eukaryota</taxon>
        <taxon>Metazoa</taxon>
        <taxon>Ecdysozoa</taxon>
        <taxon>Arthropoda</taxon>
        <taxon>Crustacea</taxon>
        <taxon>Multicrustacea</taxon>
        <taxon>Malacostraca</taxon>
        <taxon>Eumalacostraca</taxon>
        <taxon>Eucarida</taxon>
        <taxon>Decapoda</taxon>
        <taxon>Pleocyemata</taxon>
        <taxon>Brachyura</taxon>
        <taxon>Eubrachyura</taxon>
        <taxon>Portunoidea</taxon>
        <taxon>Portunidae</taxon>
        <taxon>Portuninae</taxon>
        <taxon>Scylla</taxon>
    </lineage>
</organism>
<dbReference type="AlphaFoldDB" id="A0AAW0UPH5"/>
<dbReference type="EMBL" id="JARAKH010000008">
    <property type="protein sequence ID" value="KAK8401630.1"/>
    <property type="molecule type" value="Genomic_DNA"/>
</dbReference>
<keyword evidence="2" id="KW-1185">Reference proteome</keyword>
<protein>
    <submittedName>
        <fullName evidence="1">Uncharacterized protein</fullName>
    </submittedName>
</protein>
<dbReference type="PANTHER" id="PTHR35385:SF2">
    <property type="entry name" value="PROTEIN B, PUTATIVE-RELATED"/>
    <property type="match status" value="1"/>
</dbReference>